<evidence type="ECO:0000313" key="2">
    <source>
        <dbReference type="Proteomes" id="UP000541352"/>
    </source>
</evidence>
<keyword evidence="2" id="KW-1185">Reference proteome</keyword>
<dbReference type="EMBL" id="JACIBY010000002">
    <property type="protein sequence ID" value="MBB3837532.1"/>
    <property type="molecule type" value="Genomic_DNA"/>
</dbReference>
<proteinExistence type="predicted"/>
<sequence length="72" mass="8815">MVRRTKNVCSRKQKSHKKHKWFGEPKTFVENNNHTKNHKWFGEPKTFVENNNHTKNHKWFGEPKTFVEPKRL</sequence>
<organism evidence="1 2">
    <name type="scientific">Runella defluvii</name>
    <dbReference type="NCBI Taxonomy" id="370973"/>
    <lineage>
        <taxon>Bacteria</taxon>
        <taxon>Pseudomonadati</taxon>
        <taxon>Bacteroidota</taxon>
        <taxon>Cytophagia</taxon>
        <taxon>Cytophagales</taxon>
        <taxon>Spirosomataceae</taxon>
        <taxon>Runella</taxon>
    </lineage>
</organism>
<dbReference type="Proteomes" id="UP000541352">
    <property type="component" value="Unassembled WGS sequence"/>
</dbReference>
<evidence type="ECO:0000313" key="1">
    <source>
        <dbReference type="EMBL" id="MBB3837532.1"/>
    </source>
</evidence>
<name>A0A7W5ZHR9_9BACT</name>
<protein>
    <submittedName>
        <fullName evidence="1">Uncharacterized protein</fullName>
    </submittedName>
</protein>
<accession>A0A7W5ZHR9</accession>
<comment type="caution">
    <text evidence="1">The sequence shown here is derived from an EMBL/GenBank/DDBJ whole genome shotgun (WGS) entry which is preliminary data.</text>
</comment>
<reference evidence="1 2" key="1">
    <citation type="submission" date="2020-08" db="EMBL/GenBank/DDBJ databases">
        <title>Genomic Encyclopedia of Type Strains, Phase IV (KMG-IV): sequencing the most valuable type-strain genomes for metagenomic binning, comparative biology and taxonomic classification.</title>
        <authorList>
            <person name="Goeker M."/>
        </authorList>
    </citation>
    <scope>NUCLEOTIDE SEQUENCE [LARGE SCALE GENOMIC DNA]</scope>
    <source>
        <strain evidence="1 2">DSM 17976</strain>
    </source>
</reference>
<gene>
    <name evidence="1" type="ORF">FHS57_001526</name>
</gene>
<dbReference type="AlphaFoldDB" id="A0A7W5ZHR9"/>